<evidence type="ECO:0000256" key="1">
    <source>
        <dbReference type="SAM" id="MobiDB-lite"/>
    </source>
</evidence>
<feature type="compositionally biased region" description="Acidic residues" evidence="1">
    <location>
        <begin position="320"/>
        <end position="368"/>
    </location>
</feature>
<reference evidence="2" key="1">
    <citation type="journal article" date="2020" name="Stud. Mycol.">
        <title>101 Dothideomycetes genomes: a test case for predicting lifestyles and emergence of pathogens.</title>
        <authorList>
            <person name="Haridas S."/>
            <person name="Albert R."/>
            <person name="Binder M."/>
            <person name="Bloem J."/>
            <person name="Labutti K."/>
            <person name="Salamov A."/>
            <person name="Andreopoulos B."/>
            <person name="Baker S."/>
            <person name="Barry K."/>
            <person name="Bills G."/>
            <person name="Bluhm B."/>
            <person name="Cannon C."/>
            <person name="Castanera R."/>
            <person name="Culley D."/>
            <person name="Daum C."/>
            <person name="Ezra D."/>
            <person name="Gonzalez J."/>
            <person name="Henrissat B."/>
            <person name="Kuo A."/>
            <person name="Liang C."/>
            <person name="Lipzen A."/>
            <person name="Lutzoni F."/>
            <person name="Magnuson J."/>
            <person name="Mondo S."/>
            <person name="Nolan M."/>
            <person name="Ohm R."/>
            <person name="Pangilinan J."/>
            <person name="Park H.-J."/>
            <person name="Ramirez L."/>
            <person name="Alfaro M."/>
            <person name="Sun H."/>
            <person name="Tritt A."/>
            <person name="Yoshinaga Y."/>
            <person name="Zwiers L.-H."/>
            <person name="Turgeon B."/>
            <person name="Goodwin S."/>
            <person name="Spatafora J."/>
            <person name="Crous P."/>
            <person name="Grigoriev I."/>
        </authorList>
    </citation>
    <scope>NUCLEOTIDE SEQUENCE</scope>
    <source>
        <strain evidence="2">CBS 473.64</strain>
    </source>
</reference>
<evidence type="ECO:0000313" key="2">
    <source>
        <dbReference type="EMBL" id="KAF2642393.1"/>
    </source>
</evidence>
<dbReference type="Proteomes" id="UP000799753">
    <property type="component" value="Unassembled WGS sequence"/>
</dbReference>
<dbReference type="OrthoDB" id="4364733at2759"/>
<keyword evidence="3" id="KW-1185">Reference proteome</keyword>
<dbReference type="AlphaFoldDB" id="A0A6A6S6N0"/>
<organism evidence="2 3">
    <name type="scientific">Massarina eburnea CBS 473.64</name>
    <dbReference type="NCBI Taxonomy" id="1395130"/>
    <lineage>
        <taxon>Eukaryota</taxon>
        <taxon>Fungi</taxon>
        <taxon>Dikarya</taxon>
        <taxon>Ascomycota</taxon>
        <taxon>Pezizomycotina</taxon>
        <taxon>Dothideomycetes</taxon>
        <taxon>Pleosporomycetidae</taxon>
        <taxon>Pleosporales</taxon>
        <taxon>Massarineae</taxon>
        <taxon>Massarinaceae</taxon>
        <taxon>Massarina</taxon>
    </lineage>
</organism>
<sequence length="384" mass="43970">MLEMLKAHVIWKIFAFGPSNWVNELDTILMDIRNRNLYPLDQEDMQGVESFQSLHVELQTAAAPDLYDWPLLFDRSFQPFLKRSRALDLAGKKERSKDKHISTANFNLPPILATEDLEEYINVLDAADGGALLKRMMLQLAISDPYTSEFVRKNYDNVLAREQARIIDFDHYSKSIWHTLNSNYRLMGSSNAYDISFKVQDDISEDIRSIGDDAGKKHASFGTKRSGLETLRKVGKTICLSSNNTLGHEVQKQFHLGNTCLEDAMLAIVEAMSEDEKGRMCQIHDGRSTFLEKMEELDHLGDCYHVFGRLNDVITLLAGEEQDDENEDDEVEKDEVQEDEVEEDEAEEDEAEEDEAEEDAVEEDDSEAEERFMMRYNSCGAPIR</sequence>
<proteinExistence type="predicted"/>
<dbReference type="EMBL" id="MU006781">
    <property type="protein sequence ID" value="KAF2642393.1"/>
    <property type="molecule type" value="Genomic_DNA"/>
</dbReference>
<name>A0A6A6S6N0_9PLEO</name>
<accession>A0A6A6S6N0</accession>
<gene>
    <name evidence="2" type="ORF">P280DRAFT_540217</name>
</gene>
<protein>
    <submittedName>
        <fullName evidence="2">Uncharacterized protein</fullName>
    </submittedName>
</protein>
<feature type="region of interest" description="Disordered" evidence="1">
    <location>
        <begin position="320"/>
        <end position="384"/>
    </location>
</feature>
<evidence type="ECO:0000313" key="3">
    <source>
        <dbReference type="Proteomes" id="UP000799753"/>
    </source>
</evidence>